<proteinExistence type="predicted"/>
<protein>
    <submittedName>
        <fullName evidence="1">Uncharacterized protein</fullName>
    </submittedName>
</protein>
<dbReference type="GeneTree" id="ENSGT01150000286925"/>
<evidence type="ECO:0000313" key="1">
    <source>
        <dbReference type="Ensembl" id="ENSSSCP00000061677.1"/>
    </source>
</evidence>
<dbReference type="Ensembl" id="ENSSSCT00000068350.1">
    <property type="protein sequence ID" value="ENSSSCP00000061677.1"/>
    <property type="gene ID" value="ENSSSCG00000047223.1"/>
</dbReference>
<keyword evidence="2" id="KW-1185">Reference proteome</keyword>
<reference evidence="1" key="3">
    <citation type="submission" date="2025-08" db="UniProtKB">
        <authorList>
            <consortium name="Ensembl"/>
        </authorList>
    </citation>
    <scope>IDENTIFICATION</scope>
</reference>
<name>A0A5G2QB54_PIG</name>
<accession>A0A5G2QB54</accession>
<dbReference type="AlphaFoldDB" id="A0A5G2QB54"/>
<reference evidence="1" key="2">
    <citation type="journal article" date="2020" name="Gigascience">
        <title>An improved pig reference genome sequence to enable pig genetics and genomics research.</title>
        <authorList>
            <person name="Warr A."/>
            <person name="Affara N."/>
            <person name="Aken B."/>
            <person name="Beiki H."/>
            <person name="Bickhart D.M."/>
            <person name="Billis K."/>
            <person name="Chow W."/>
            <person name="Eory L."/>
            <person name="Finlayson H.A."/>
            <person name="Flicek P."/>
            <person name="Giron C.G."/>
            <person name="Griffin D.K."/>
            <person name="Hall R."/>
            <person name="Hannum G."/>
            <person name="Hourlier T."/>
            <person name="Howe K."/>
            <person name="Hume D.A."/>
            <person name="Izuogu O."/>
            <person name="Kim K."/>
            <person name="Koren S."/>
            <person name="Liu H."/>
            <person name="Manchanda N."/>
            <person name="Martin F.J."/>
            <person name="Nonneman D.J."/>
            <person name="O'Connor R.E."/>
            <person name="Phillippy A.M."/>
            <person name="Rohrer G.A."/>
            <person name="Rosen B.D."/>
            <person name="Rund L.A."/>
            <person name="Sargent C.A."/>
            <person name="Schook L.B."/>
            <person name="Schroeder S.G."/>
            <person name="Schwartz A.S."/>
            <person name="Skinner B.M."/>
            <person name="Talbot R."/>
            <person name="Tseng E."/>
            <person name="Tuggle C.K."/>
            <person name="Watson M."/>
            <person name="Smith T.P.L."/>
            <person name="Archibald A.L."/>
        </authorList>
    </citation>
    <scope>NUCLEOTIDE SEQUENCE [LARGE SCALE GENOMIC DNA]</scope>
    <source>
        <strain evidence="1">Duroc</strain>
    </source>
</reference>
<sequence length="132" mass="15432">MPPHVHCTLFTIVKAWKQPQCPSTDDWIKKMWYIYTMEYYSAIKKNKIMPFAATWMELETLILSEVIQKEKDKYHMISLISGIKYMAQMNLSTEKKIMDMENRLVVAKREGEGVGWTGNLGLTDANYCLWNG</sequence>
<dbReference type="Proteomes" id="UP000008227">
    <property type="component" value="Chromosome 18"/>
</dbReference>
<organism evidence="1 2">
    <name type="scientific">Sus scrofa</name>
    <name type="common">Pig</name>
    <dbReference type="NCBI Taxonomy" id="9823"/>
    <lineage>
        <taxon>Eukaryota</taxon>
        <taxon>Metazoa</taxon>
        <taxon>Chordata</taxon>
        <taxon>Craniata</taxon>
        <taxon>Vertebrata</taxon>
        <taxon>Euteleostomi</taxon>
        <taxon>Mammalia</taxon>
        <taxon>Eutheria</taxon>
        <taxon>Laurasiatheria</taxon>
        <taxon>Artiodactyla</taxon>
        <taxon>Suina</taxon>
        <taxon>Suidae</taxon>
        <taxon>Sus</taxon>
    </lineage>
</organism>
<reference evidence="1" key="4">
    <citation type="submission" date="2025-09" db="UniProtKB">
        <authorList>
            <consortium name="Ensembl"/>
        </authorList>
    </citation>
    <scope>IDENTIFICATION</scope>
</reference>
<dbReference type="InParanoid" id="A0A5G2QB54"/>
<dbReference type="Bgee" id="ENSSSCG00000047223">
    <property type="expression patterns" value="Expressed in metanephros cortex and 1 other cell type or tissue"/>
</dbReference>
<evidence type="ECO:0000313" key="2">
    <source>
        <dbReference type="Proteomes" id="UP000008227"/>
    </source>
</evidence>
<reference evidence="2" key="1">
    <citation type="submission" date="2009-11" db="EMBL/GenBank/DDBJ databases">
        <authorList>
            <consortium name="Porcine genome sequencing project"/>
        </authorList>
    </citation>
    <scope>NUCLEOTIDE SEQUENCE [LARGE SCALE GENOMIC DNA]</scope>
    <source>
        <strain evidence="2">Duroc</strain>
    </source>
</reference>